<keyword evidence="2" id="KW-1185">Reference proteome</keyword>
<dbReference type="EMBL" id="CADCXU010030510">
    <property type="protein sequence ID" value="CAB0016633.1"/>
    <property type="molecule type" value="Genomic_DNA"/>
</dbReference>
<dbReference type="Proteomes" id="UP000479000">
    <property type="component" value="Unassembled WGS sequence"/>
</dbReference>
<dbReference type="AlphaFoldDB" id="A0A6H5HI21"/>
<name>A0A6H5HI21_9HEMI</name>
<accession>A0A6H5HI21</accession>
<reference evidence="1 2" key="1">
    <citation type="submission" date="2020-02" db="EMBL/GenBank/DDBJ databases">
        <authorList>
            <person name="Ferguson B K."/>
        </authorList>
    </citation>
    <scope>NUCLEOTIDE SEQUENCE [LARGE SCALE GENOMIC DNA]</scope>
</reference>
<protein>
    <submittedName>
        <fullName evidence="1">Uncharacterized protein</fullName>
    </submittedName>
</protein>
<organism evidence="1 2">
    <name type="scientific">Nesidiocoris tenuis</name>
    <dbReference type="NCBI Taxonomy" id="355587"/>
    <lineage>
        <taxon>Eukaryota</taxon>
        <taxon>Metazoa</taxon>
        <taxon>Ecdysozoa</taxon>
        <taxon>Arthropoda</taxon>
        <taxon>Hexapoda</taxon>
        <taxon>Insecta</taxon>
        <taxon>Pterygota</taxon>
        <taxon>Neoptera</taxon>
        <taxon>Paraneoptera</taxon>
        <taxon>Hemiptera</taxon>
        <taxon>Heteroptera</taxon>
        <taxon>Panheteroptera</taxon>
        <taxon>Cimicomorpha</taxon>
        <taxon>Miridae</taxon>
        <taxon>Dicyphina</taxon>
        <taxon>Nesidiocoris</taxon>
    </lineage>
</organism>
<gene>
    <name evidence="1" type="ORF">NTEN_LOCUS20790</name>
</gene>
<evidence type="ECO:0000313" key="2">
    <source>
        <dbReference type="Proteomes" id="UP000479000"/>
    </source>
</evidence>
<proteinExistence type="predicted"/>
<evidence type="ECO:0000313" key="1">
    <source>
        <dbReference type="EMBL" id="CAB0016633.1"/>
    </source>
</evidence>
<sequence>MGLMIQMSGVRCAIFNRGSPGRTSKKIVPKGYSRASNANASRPAGTLFLQTVHSAAYWPKAYPVPGMAAETIATTFILNWVSRFDVPQIRKSQSFSRFWIDCWGMITYGRPAAIHRAIRQWTDRNTLKNAIICTGISQMDQNANADTPLILPLSAPVCRFFLRRIK</sequence>